<reference evidence="1" key="1">
    <citation type="submission" date="2023-06" db="EMBL/GenBank/DDBJ databases">
        <authorList>
            <consortium name="Lawrence Berkeley National Laboratory"/>
            <person name="Ahrendt S."/>
            <person name="Sahu N."/>
            <person name="Indic B."/>
            <person name="Wong-Bajracharya J."/>
            <person name="Merenyi Z."/>
            <person name="Ke H.-M."/>
            <person name="Monk M."/>
            <person name="Kocsube S."/>
            <person name="Drula E."/>
            <person name="Lipzen A."/>
            <person name="Balint B."/>
            <person name="Henrissat B."/>
            <person name="Andreopoulos B."/>
            <person name="Martin F.M."/>
            <person name="Harder C.B."/>
            <person name="Rigling D."/>
            <person name="Ford K.L."/>
            <person name="Foster G.D."/>
            <person name="Pangilinan J."/>
            <person name="Papanicolaou A."/>
            <person name="Barry K."/>
            <person name="LaButti K."/>
            <person name="Viragh M."/>
            <person name="Koriabine M."/>
            <person name="Yan M."/>
            <person name="Riley R."/>
            <person name="Champramary S."/>
            <person name="Plett K.L."/>
            <person name="Tsai I.J."/>
            <person name="Slot J."/>
            <person name="Sipos G."/>
            <person name="Plett J."/>
            <person name="Nagy L.G."/>
            <person name="Grigoriev I.V."/>
        </authorList>
    </citation>
    <scope>NUCLEOTIDE SEQUENCE</scope>
    <source>
        <strain evidence="1">ICMP 16352</strain>
    </source>
</reference>
<comment type="caution">
    <text evidence="1">The sequence shown here is derived from an EMBL/GenBank/DDBJ whole genome shotgun (WGS) entry which is preliminary data.</text>
</comment>
<sequence>MNQGSIKLTLESSFLRRCEHTFTETSFMLYATTYGVKWIETSGQRTWIIGELRAEKNRSADRVTGGGARMLVLGSQACQNKVSTRLVVKGLRHSLHQKTGVTTDDDNGERIKLSYRWIERIQQDVCNALGIASTRIQEKPTAASSPITQVAAHYDGMSVVDHGTPNPLAFQQSRHEAGMRKLRFRETNVRLSRASRVLKFCAVLDVGQNMLNIDGGRFWMLCKYKALHRATNVGLCHDDGVAEHLNNRQRLGKDNFSSCSEVKRMEAIFMRQMEERFSDCMTLRASPRFVARDSSEVISKDQPLIDTGKNREKGNTFPLGRILNAMADVKDGTQPLDRHETKDPDGRISVEESFSCTLNANLDVVKILPSLSRRRVLGYSLRKFGGITLCQGDNVHINI</sequence>
<organism evidence="1 2">
    <name type="scientific">Armillaria novae-zelandiae</name>
    <dbReference type="NCBI Taxonomy" id="153914"/>
    <lineage>
        <taxon>Eukaryota</taxon>
        <taxon>Fungi</taxon>
        <taxon>Dikarya</taxon>
        <taxon>Basidiomycota</taxon>
        <taxon>Agaricomycotina</taxon>
        <taxon>Agaricomycetes</taxon>
        <taxon>Agaricomycetidae</taxon>
        <taxon>Agaricales</taxon>
        <taxon>Marasmiineae</taxon>
        <taxon>Physalacriaceae</taxon>
        <taxon>Armillaria</taxon>
    </lineage>
</organism>
<dbReference type="AlphaFoldDB" id="A0AA39NHJ9"/>
<proteinExistence type="predicted"/>
<protein>
    <submittedName>
        <fullName evidence="1">Uncharacterized protein</fullName>
    </submittedName>
</protein>
<dbReference type="EMBL" id="JAUEPR010000090">
    <property type="protein sequence ID" value="KAK0465766.1"/>
    <property type="molecule type" value="Genomic_DNA"/>
</dbReference>
<name>A0AA39NHJ9_9AGAR</name>
<evidence type="ECO:0000313" key="2">
    <source>
        <dbReference type="Proteomes" id="UP001175227"/>
    </source>
</evidence>
<dbReference type="Proteomes" id="UP001175227">
    <property type="component" value="Unassembled WGS sequence"/>
</dbReference>
<evidence type="ECO:0000313" key="1">
    <source>
        <dbReference type="EMBL" id="KAK0465766.1"/>
    </source>
</evidence>
<keyword evidence="2" id="KW-1185">Reference proteome</keyword>
<gene>
    <name evidence="1" type="ORF">IW261DRAFT_1686022</name>
</gene>
<accession>A0AA39NHJ9</accession>